<dbReference type="SUPFAM" id="SSF52540">
    <property type="entry name" value="P-loop containing nucleoside triphosphate hydrolases"/>
    <property type="match status" value="1"/>
</dbReference>
<evidence type="ECO:0000256" key="1">
    <source>
        <dbReference type="ARBA" id="ARBA00009922"/>
    </source>
</evidence>
<evidence type="ECO:0000259" key="12">
    <source>
        <dbReference type="PROSITE" id="PS51198"/>
    </source>
</evidence>
<keyword evidence="6" id="KW-0238">DNA-binding</keyword>
<dbReference type="GO" id="GO:0033202">
    <property type="term" value="C:DNA helicase complex"/>
    <property type="evidence" value="ECO:0007669"/>
    <property type="project" value="TreeGrafter"/>
</dbReference>
<keyword evidence="5 11" id="KW-0067">ATP-binding</keyword>
<evidence type="ECO:0000256" key="5">
    <source>
        <dbReference type="ARBA" id="ARBA00022840"/>
    </source>
</evidence>
<dbReference type="GO" id="GO:0005524">
    <property type="term" value="F:ATP binding"/>
    <property type="evidence" value="ECO:0007669"/>
    <property type="project" value="UniProtKB-UniRule"/>
</dbReference>
<dbReference type="GO" id="GO:0000725">
    <property type="term" value="P:recombinational repair"/>
    <property type="evidence" value="ECO:0007669"/>
    <property type="project" value="TreeGrafter"/>
</dbReference>
<organism evidence="13 14">
    <name type="scientific">Thermoactinomyces mirandus</name>
    <dbReference type="NCBI Taxonomy" id="2756294"/>
    <lineage>
        <taxon>Bacteria</taxon>
        <taxon>Bacillati</taxon>
        <taxon>Bacillota</taxon>
        <taxon>Bacilli</taxon>
        <taxon>Bacillales</taxon>
        <taxon>Thermoactinomycetaceae</taxon>
        <taxon>Thermoactinomyces</taxon>
    </lineage>
</organism>
<accession>A0A7W1XUJ6</accession>
<dbReference type="Gene3D" id="1.10.10.160">
    <property type="match status" value="1"/>
</dbReference>
<dbReference type="EMBL" id="JACEOL010000057">
    <property type="protein sequence ID" value="MBA4603549.1"/>
    <property type="molecule type" value="Genomic_DNA"/>
</dbReference>
<dbReference type="PANTHER" id="PTHR11070">
    <property type="entry name" value="UVRD / RECB / PCRA DNA HELICASE FAMILY MEMBER"/>
    <property type="match status" value="1"/>
</dbReference>
<dbReference type="PANTHER" id="PTHR11070:SF2">
    <property type="entry name" value="ATP-DEPENDENT DNA HELICASE SRS2"/>
    <property type="match status" value="1"/>
</dbReference>
<evidence type="ECO:0000256" key="2">
    <source>
        <dbReference type="ARBA" id="ARBA00022741"/>
    </source>
</evidence>
<evidence type="ECO:0000256" key="9">
    <source>
        <dbReference type="ARBA" id="ARBA00034808"/>
    </source>
</evidence>
<dbReference type="InterPro" id="IPR013986">
    <property type="entry name" value="DExx_box_DNA_helicase_dom_sf"/>
</dbReference>
<dbReference type="InterPro" id="IPR027417">
    <property type="entry name" value="P-loop_NTPase"/>
</dbReference>
<comment type="similarity">
    <text evidence="1">Belongs to the helicase family. UvrD subfamily.</text>
</comment>
<dbReference type="EC" id="5.6.2.4" evidence="9"/>
<dbReference type="CDD" id="cd17932">
    <property type="entry name" value="DEXQc_UvrD"/>
    <property type="match status" value="1"/>
</dbReference>
<keyword evidence="2 11" id="KW-0547">Nucleotide-binding</keyword>
<dbReference type="GO" id="GO:0016787">
    <property type="term" value="F:hydrolase activity"/>
    <property type="evidence" value="ECO:0007669"/>
    <property type="project" value="UniProtKB-UniRule"/>
</dbReference>
<dbReference type="Proteomes" id="UP000538292">
    <property type="component" value="Unassembled WGS sequence"/>
</dbReference>
<evidence type="ECO:0000256" key="3">
    <source>
        <dbReference type="ARBA" id="ARBA00022801"/>
    </source>
</evidence>
<dbReference type="RefSeq" id="WP_181742024.1">
    <property type="nucleotide sequence ID" value="NZ_JACEOL010000057.1"/>
</dbReference>
<gene>
    <name evidence="13" type="ORF">H2C83_14780</name>
</gene>
<dbReference type="InterPro" id="IPR014017">
    <property type="entry name" value="DNA_helicase_UvrD-like_C"/>
</dbReference>
<proteinExistence type="inferred from homology"/>
<sequence>MNLDTMFAQSGFTPNPQQERAIKHLSNPLFLIAGPGSGKTRVLLWRTVNLLVFQKIDPKRIFLSTFTEKAAKQLRDGLETILGQVTNQTGRRFNLSKMYIGTVHSLCQRMLGDRRFVPDRSRQQIPSLLDELDQYFLLHHYRFWEEFLSEIGMEREQFLEEQKDFFKNGSRSRHQATVSMISLFNRWSEENLPVEELRKFSSCDAFLDKLVTIYQLYLQKLRGGKHRQADFSLLQQEALQMLMNNDRVIHEFEHIIIDEYQDTNAIQEKIFFRLAEGHKNICVVGDDDQALYRFRGATVENFVQFPQRCQEYLQVKPTEIKLSVNYRSRKKIVDFYTAFMEQEDWGREDGKGFYRLADKGIRANSIDTRASVIASTNTDNESIAEEIALLVKKLLDEKKVADPNQIAFLFSSLKARPVVLMKRALEKMGLNVYAPRATRFFELEEPIAVMGLFLSIFGKPQDNGYAGDYQRFQEWMELCLKRAEELMKEDQHLARYISKKRMEVEQTAKDYQLLTGKVEEEGWDLQGPYDPDIHKQILKDTEGISKEAKKGLGSYVLDRIAKRKLEENEPFTLHYIVNRVSSLDWSVLDCFYRLCRFKYFQQMFELAENGTDEGPIWNLSQMTKYLARYMEQNQVVISGRLLVENRFVQSFFMGFVYSLYRLGETELENGDNPFPKGRIPFLTIHQSKGLEFPVVILGSLNSKRRTQRVEEIVRPMLNRNSEPLEKVPDFDMMRMYYVALSRAENLLVIANARGRGISTFKPFKEMLDKKTLRIPDFDLATLPAVIMKQDVLPRIYSYTSDFLLYQKCPRQYMVFRKYGFVPSRSQTMFFGTLVHKTIEDLHNRLISLKREVKL</sequence>
<name>A0A7W1XUJ6_9BACL</name>
<evidence type="ECO:0000256" key="7">
    <source>
        <dbReference type="ARBA" id="ARBA00023235"/>
    </source>
</evidence>
<evidence type="ECO:0000256" key="11">
    <source>
        <dbReference type="PROSITE-ProRule" id="PRU00560"/>
    </source>
</evidence>
<comment type="caution">
    <text evidence="13">The sequence shown here is derived from an EMBL/GenBank/DDBJ whole genome shotgun (WGS) entry which is preliminary data.</text>
</comment>
<dbReference type="InterPro" id="IPR014016">
    <property type="entry name" value="UvrD-like_ATP-bd"/>
</dbReference>
<dbReference type="Gene3D" id="3.40.50.300">
    <property type="entry name" value="P-loop containing nucleotide triphosphate hydrolases"/>
    <property type="match status" value="3"/>
</dbReference>
<keyword evidence="4 11" id="KW-0347">Helicase</keyword>
<dbReference type="GO" id="GO:0043138">
    <property type="term" value="F:3'-5' DNA helicase activity"/>
    <property type="evidence" value="ECO:0007669"/>
    <property type="project" value="UniProtKB-EC"/>
</dbReference>
<evidence type="ECO:0000256" key="10">
    <source>
        <dbReference type="ARBA" id="ARBA00048988"/>
    </source>
</evidence>
<reference evidence="13 14" key="1">
    <citation type="submission" date="2020-07" db="EMBL/GenBank/DDBJ databases">
        <title>Thermoactinomyces phylogeny.</title>
        <authorList>
            <person name="Dunlap C."/>
        </authorList>
    </citation>
    <scope>NUCLEOTIDE SEQUENCE [LARGE SCALE GENOMIC DNA]</scope>
    <source>
        <strain evidence="13 14">AMNI-1</strain>
    </source>
</reference>
<keyword evidence="3 11" id="KW-0378">Hydrolase</keyword>
<evidence type="ECO:0000313" key="14">
    <source>
        <dbReference type="Proteomes" id="UP000538292"/>
    </source>
</evidence>
<evidence type="ECO:0000313" key="13">
    <source>
        <dbReference type="EMBL" id="MBA4603549.1"/>
    </source>
</evidence>
<dbReference type="InterPro" id="IPR000212">
    <property type="entry name" value="DNA_helicase_UvrD/REP"/>
</dbReference>
<dbReference type="Pfam" id="PF13361">
    <property type="entry name" value="UvrD_C"/>
    <property type="match status" value="1"/>
</dbReference>
<dbReference type="GO" id="GO:0005829">
    <property type="term" value="C:cytosol"/>
    <property type="evidence" value="ECO:0007669"/>
    <property type="project" value="TreeGrafter"/>
</dbReference>
<feature type="domain" description="UvrD-like helicase ATP-binding" evidence="12">
    <location>
        <begin position="12"/>
        <end position="329"/>
    </location>
</feature>
<dbReference type="AlphaFoldDB" id="A0A7W1XUJ6"/>
<comment type="catalytic activity">
    <reaction evidence="8">
        <text>Couples ATP hydrolysis with the unwinding of duplex DNA by translocating in the 3'-5' direction.</text>
        <dbReference type="EC" id="5.6.2.4"/>
    </reaction>
</comment>
<evidence type="ECO:0000256" key="8">
    <source>
        <dbReference type="ARBA" id="ARBA00034617"/>
    </source>
</evidence>
<feature type="binding site" evidence="11">
    <location>
        <begin position="33"/>
        <end position="40"/>
    </location>
    <ligand>
        <name>ATP</name>
        <dbReference type="ChEBI" id="CHEBI:30616"/>
    </ligand>
</feature>
<evidence type="ECO:0000256" key="4">
    <source>
        <dbReference type="ARBA" id="ARBA00022806"/>
    </source>
</evidence>
<dbReference type="GO" id="GO:0003677">
    <property type="term" value="F:DNA binding"/>
    <property type="evidence" value="ECO:0007669"/>
    <property type="project" value="UniProtKB-KW"/>
</dbReference>
<keyword evidence="7" id="KW-0413">Isomerase</keyword>
<comment type="catalytic activity">
    <reaction evidence="10">
        <text>ATP + H2O = ADP + phosphate + H(+)</text>
        <dbReference type="Rhea" id="RHEA:13065"/>
        <dbReference type="ChEBI" id="CHEBI:15377"/>
        <dbReference type="ChEBI" id="CHEBI:15378"/>
        <dbReference type="ChEBI" id="CHEBI:30616"/>
        <dbReference type="ChEBI" id="CHEBI:43474"/>
        <dbReference type="ChEBI" id="CHEBI:456216"/>
        <dbReference type="EC" id="5.6.2.4"/>
    </reaction>
</comment>
<evidence type="ECO:0000256" key="6">
    <source>
        <dbReference type="ARBA" id="ARBA00023125"/>
    </source>
</evidence>
<dbReference type="Pfam" id="PF00580">
    <property type="entry name" value="UvrD-helicase"/>
    <property type="match status" value="1"/>
</dbReference>
<keyword evidence="14" id="KW-1185">Reference proteome</keyword>
<protein>
    <recommendedName>
        <fullName evidence="9">DNA 3'-5' helicase</fullName>
        <ecNumber evidence="9">5.6.2.4</ecNumber>
    </recommendedName>
</protein>
<dbReference type="PROSITE" id="PS51198">
    <property type="entry name" value="UVRD_HELICASE_ATP_BIND"/>
    <property type="match status" value="1"/>
</dbReference>